<feature type="domain" description="Ig-like" evidence="4">
    <location>
        <begin position="2"/>
        <end position="99"/>
    </location>
</feature>
<reference evidence="5 6" key="1">
    <citation type="submission" date="2023-05" db="EMBL/GenBank/DDBJ databases">
        <title>B98-5 Cell Line De Novo Hybrid Assembly: An Optical Mapping Approach.</title>
        <authorList>
            <person name="Kananen K."/>
            <person name="Auerbach J.A."/>
            <person name="Kautto E."/>
            <person name="Blachly J.S."/>
        </authorList>
    </citation>
    <scope>NUCLEOTIDE SEQUENCE [LARGE SCALE GENOMIC DNA]</scope>
    <source>
        <strain evidence="5">B95-8</strain>
        <tissue evidence="5">Cell line</tissue>
    </source>
</reference>
<protein>
    <recommendedName>
        <fullName evidence="4">Ig-like domain-containing protein</fullName>
    </recommendedName>
</protein>
<dbReference type="SMART" id="SM00407">
    <property type="entry name" value="IGc1"/>
    <property type="match status" value="1"/>
</dbReference>
<keyword evidence="1" id="KW-0732">Signal</keyword>
<dbReference type="InterPro" id="IPR007110">
    <property type="entry name" value="Ig-like_dom"/>
</dbReference>
<dbReference type="InterPro" id="IPR036179">
    <property type="entry name" value="Ig-like_dom_sf"/>
</dbReference>
<keyword evidence="2" id="KW-0393">Immunoglobulin domain</keyword>
<feature type="compositionally biased region" description="Low complexity" evidence="3">
    <location>
        <begin position="271"/>
        <end position="290"/>
    </location>
</feature>
<evidence type="ECO:0000313" key="6">
    <source>
        <dbReference type="Proteomes" id="UP001266305"/>
    </source>
</evidence>
<dbReference type="InterPro" id="IPR013783">
    <property type="entry name" value="Ig-like_fold"/>
</dbReference>
<dbReference type="Gene3D" id="2.60.40.10">
    <property type="entry name" value="Immunoglobulins"/>
    <property type="match status" value="2"/>
</dbReference>
<dbReference type="SUPFAM" id="SSF48726">
    <property type="entry name" value="Immunoglobulin"/>
    <property type="match status" value="2"/>
</dbReference>
<dbReference type="InterPro" id="IPR050380">
    <property type="entry name" value="Immune_Resp_Modulators"/>
</dbReference>
<evidence type="ECO:0000256" key="3">
    <source>
        <dbReference type="SAM" id="MobiDB-lite"/>
    </source>
</evidence>
<evidence type="ECO:0000259" key="4">
    <source>
        <dbReference type="PROSITE" id="PS50835"/>
    </source>
</evidence>
<dbReference type="Pfam" id="PF07654">
    <property type="entry name" value="C1-set"/>
    <property type="match status" value="1"/>
</dbReference>
<feature type="compositionally biased region" description="Basic and acidic residues" evidence="3">
    <location>
        <begin position="154"/>
        <end position="167"/>
    </location>
</feature>
<evidence type="ECO:0000256" key="2">
    <source>
        <dbReference type="ARBA" id="ARBA00023319"/>
    </source>
</evidence>
<evidence type="ECO:0000313" key="5">
    <source>
        <dbReference type="EMBL" id="KAK2114196.1"/>
    </source>
</evidence>
<keyword evidence="6" id="KW-1185">Reference proteome</keyword>
<proteinExistence type="predicted"/>
<feature type="region of interest" description="Disordered" evidence="3">
    <location>
        <begin position="269"/>
        <end position="290"/>
    </location>
</feature>
<accession>A0ABQ9VXT6</accession>
<feature type="region of interest" description="Disordered" evidence="3">
    <location>
        <begin position="142"/>
        <end position="208"/>
    </location>
</feature>
<dbReference type="PANTHER" id="PTHR23411">
    <property type="entry name" value="TAPASIN"/>
    <property type="match status" value="1"/>
</dbReference>
<dbReference type="PROSITE" id="PS50835">
    <property type="entry name" value="IG_LIKE"/>
    <property type="match status" value="1"/>
</dbReference>
<dbReference type="EMBL" id="JASSZA010000004">
    <property type="protein sequence ID" value="KAK2114196.1"/>
    <property type="molecule type" value="Genomic_DNA"/>
</dbReference>
<organism evidence="5 6">
    <name type="scientific">Saguinus oedipus</name>
    <name type="common">Cotton-top tamarin</name>
    <name type="synonym">Oedipomidas oedipus</name>
    <dbReference type="NCBI Taxonomy" id="9490"/>
    <lineage>
        <taxon>Eukaryota</taxon>
        <taxon>Metazoa</taxon>
        <taxon>Chordata</taxon>
        <taxon>Craniata</taxon>
        <taxon>Vertebrata</taxon>
        <taxon>Euteleostomi</taxon>
        <taxon>Mammalia</taxon>
        <taxon>Eutheria</taxon>
        <taxon>Euarchontoglires</taxon>
        <taxon>Primates</taxon>
        <taxon>Haplorrhini</taxon>
        <taxon>Platyrrhini</taxon>
        <taxon>Cebidae</taxon>
        <taxon>Callitrichinae</taxon>
        <taxon>Saguinus</taxon>
    </lineage>
</organism>
<evidence type="ECO:0000256" key="1">
    <source>
        <dbReference type="ARBA" id="ARBA00022729"/>
    </source>
</evidence>
<sequence>MPTVKILQSSCDSGHFPLTIQLLCLVSRYTLGDVNITWLQDGQVVDMNWTVSAPMLEGKLASRQSELILTQKRWLSDHTYTCLVDYQGDTFEESAKKCADSTPRGASAYVSPPSPLDLFVSKSPTITCLVVDLAPSQGTANLTWSRASKKPVPHARDPKAAEAEQWHGHHHVHPASGHQRLDRGGDLPLQGDPAPPAQGPRSVHDQDEWPACCPGSPCVCNARGAGEPGQAHPQLPDPELPAHGHLSYPWTLHPIVQWLHNGVALPPSWHSTTPPTGPRAPASSSSAAWR</sequence>
<comment type="caution">
    <text evidence="5">The sequence shown here is derived from an EMBL/GenBank/DDBJ whole genome shotgun (WGS) entry which is preliminary data.</text>
</comment>
<gene>
    <name evidence="5" type="ORF">P7K49_008462</name>
</gene>
<name>A0ABQ9VXT6_SAGOE</name>
<dbReference type="Proteomes" id="UP001266305">
    <property type="component" value="Unassembled WGS sequence"/>
</dbReference>
<dbReference type="InterPro" id="IPR003597">
    <property type="entry name" value="Ig_C1-set"/>
</dbReference>